<sequence>MTDDIPATIPHRGNGEAPRSRGVIGLLAARWTQIAEPFRETDFEQQEPWFDPTQFDSPLPNA</sequence>
<keyword evidence="3" id="KW-1185">Reference proteome</keyword>
<dbReference type="RefSeq" id="WP_157399016.1">
    <property type="nucleotide sequence ID" value="NZ_WSEL01000009.1"/>
</dbReference>
<dbReference type="AlphaFoldDB" id="A0A6N8IY39"/>
<comment type="caution">
    <text evidence="2">The sequence shown here is derived from an EMBL/GenBank/DDBJ whole genome shotgun (WGS) entry which is preliminary data.</text>
</comment>
<proteinExistence type="predicted"/>
<evidence type="ECO:0000313" key="2">
    <source>
        <dbReference type="EMBL" id="MVQ30913.1"/>
    </source>
</evidence>
<accession>A0A6N8IY39</accession>
<evidence type="ECO:0000313" key="3">
    <source>
        <dbReference type="Proteomes" id="UP000469385"/>
    </source>
</evidence>
<organism evidence="2 3">
    <name type="scientific">Ramlibacter pinisoli</name>
    <dbReference type="NCBI Taxonomy" id="2682844"/>
    <lineage>
        <taxon>Bacteria</taxon>
        <taxon>Pseudomonadati</taxon>
        <taxon>Pseudomonadota</taxon>
        <taxon>Betaproteobacteria</taxon>
        <taxon>Burkholderiales</taxon>
        <taxon>Comamonadaceae</taxon>
        <taxon>Ramlibacter</taxon>
    </lineage>
</organism>
<name>A0A6N8IY39_9BURK</name>
<evidence type="ECO:0000256" key="1">
    <source>
        <dbReference type="SAM" id="MobiDB-lite"/>
    </source>
</evidence>
<dbReference type="Proteomes" id="UP000469385">
    <property type="component" value="Unassembled WGS sequence"/>
</dbReference>
<dbReference type="EMBL" id="WSEL01000009">
    <property type="protein sequence ID" value="MVQ30913.1"/>
    <property type="molecule type" value="Genomic_DNA"/>
</dbReference>
<feature type="region of interest" description="Disordered" evidence="1">
    <location>
        <begin position="41"/>
        <end position="62"/>
    </location>
</feature>
<protein>
    <submittedName>
        <fullName evidence="2">Uncharacterized protein</fullName>
    </submittedName>
</protein>
<gene>
    <name evidence="2" type="ORF">GON04_15750</name>
</gene>
<reference evidence="2 3" key="1">
    <citation type="submission" date="2019-12" db="EMBL/GenBank/DDBJ databases">
        <authorList>
            <person name="Huq M.A."/>
        </authorList>
    </citation>
    <scope>NUCLEOTIDE SEQUENCE [LARGE SCALE GENOMIC DNA]</scope>
    <source>
        <strain evidence="2 3">MAH-25</strain>
    </source>
</reference>